<gene>
    <name evidence="2" type="ORF">VA613_08965</name>
</gene>
<dbReference type="InterPro" id="IPR049243">
    <property type="entry name" value="DUF6878"/>
</dbReference>
<organism evidence="2 3">
    <name type="scientific">Thiobacillus sedimenti</name>
    <dbReference type="NCBI Taxonomy" id="3110231"/>
    <lineage>
        <taxon>Bacteria</taxon>
        <taxon>Pseudomonadati</taxon>
        <taxon>Pseudomonadota</taxon>
        <taxon>Betaproteobacteria</taxon>
        <taxon>Nitrosomonadales</taxon>
        <taxon>Thiobacillaceae</taxon>
        <taxon>Thiobacillus</taxon>
    </lineage>
</organism>
<evidence type="ECO:0000259" key="1">
    <source>
        <dbReference type="Pfam" id="PF21798"/>
    </source>
</evidence>
<dbReference type="EMBL" id="CP141769">
    <property type="protein sequence ID" value="WRS38144.1"/>
    <property type="molecule type" value="Genomic_DNA"/>
</dbReference>
<keyword evidence="3" id="KW-1185">Reference proteome</keyword>
<reference evidence="2 3" key="1">
    <citation type="submission" date="2023-12" db="EMBL/GenBank/DDBJ databases">
        <title>Thiobacillus sedimentum sp. nov., a chemolithoautotrophic sulfur-oxidizing bacterium isolated from freshwater sediment.</title>
        <authorList>
            <person name="Luo J."/>
            <person name="Dai C."/>
        </authorList>
    </citation>
    <scope>NUCLEOTIDE SEQUENCE [LARGE SCALE GENOMIC DNA]</scope>
    <source>
        <strain evidence="2 3">SCUT-2</strain>
    </source>
</reference>
<dbReference type="Proteomes" id="UP001334732">
    <property type="component" value="Chromosome"/>
</dbReference>
<protein>
    <recommendedName>
        <fullName evidence="1">DUF6878 domain-containing protein</fullName>
    </recommendedName>
</protein>
<dbReference type="RefSeq" id="WP_324778744.1">
    <property type="nucleotide sequence ID" value="NZ_CP141769.1"/>
</dbReference>
<sequence>MTSTSDITPEPNPPLSDWELKSQTHAKLETEVFKQNKAALLNALALAGITAVIVSFDGYGDSGQIENVEVRIGDDEARMPAGTIEVGEALWGEVELKRSAVNISAAVESLAYDVLEQTHSGWEDNDGAYGDIVFDVAERTITLDYNERYTASENYTHTF</sequence>
<proteinExistence type="predicted"/>
<accession>A0ABZ1CFI6</accession>
<feature type="domain" description="DUF6878" evidence="1">
    <location>
        <begin position="33"/>
        <end position="159"/>
    </location>
</feature>
<evidence type="ECO:0000313" key="3">
    <source>
        <dbReference type="Proteomes" id="UP001334732"/>
    </source>
</evidence>
<name>A0ABZ1CFI6_9PROT</name>
<evidence type="ECO:0000313" key="2">
    <source>
        <dbReference type="EMBL" id="WRS38144.1"/>
    </source>
</evidence>
<dbReference type="Pfam" id="PF21798">
    <property type="entry name" value="DUF6878"/>
    <property type="match status" value="1"/>
</dbReference>